<dbReference type="Proteomes" id="UP000671910">
    <property type="component" value="Chromosome"/>
</dbReference>
<sequence length="115" mass="12313">MRESVLDLLKQNESLAQAETRPTSGDASGEDAKHAGNAGAADAETCLRFADLTERENSIVALVAEGLDNREIAARLYLSEGTVRNAVSAVLQKKGLKNRTQIAIMFYRDAPPPAA</sequence>
<dbReference type="PROSITE" id="PS50043">
    <property type="entry name" value="HTH_LUXR_2"/>
    <property type="match status" value="1"/>
</dbReference>
<organism evidence="5 7">
    <name type="scientific">Xiamenia xianingshaonis</name>
    <dbReference type="NCBI Taxonomy" id="2682776"/>
    <lineage>
        <taxon>Bacteria</taxon>
        <taxon>Bacillati</taxon>
        <taxon>Actinomycetota</taxon>
        <taxon>Coriobacteriia</taxon>
        <taxon>Eggerthellales</taxon>
        <taxon>Eggerthellaceae</taxon>
        <taxon>Xiamenia</taxon>
    </lineage>
</organism>
<reference evidence="4 6" key="1">
    <citation type="submission" date="2019-11" db="EMBL/GenBank/DDBJ databases">
        <title>Eggerthellaceae novel genus isolated from the rectal contents of marmort.</title>
        <authorList>
            <person name="Zhang G."/>
        </authorList>
    </citation>
    <scope>NUCLEOTIDE SEQUENCE [LARGE SCALE GENOMIC DNA]</scope>
    <source>
        <strain evidence="6">zg-886</strain>
        <strain evidence="4">Zg-886</strain>
    </source>
</reference>
<keyword evidence="1" id="KW-0238">DNA-binding</keyword>
<feature type="compositionally biased region" description="Polar residues" evidence="2">
    <location>
        <begin position="11"/>
        <end position="26"/>
    </location>
</feature>
<proteinExistence type="predicted"/>
<dbReference type="PROSITE" id="PS00622">
    <property type="entry name" value="HTH_LUXR_1"/>
    <property type="match status" value="1"/>
</dbReference>
<evidence type="ECO:0000313" key="4">
    <source>
        <dbReference type="EMBL" id="NHM13957.1"/>
    </source>
</evidence>
<accession>A0A9E6MSA4</accession>
<gene>
    <name evidence="4" type="ORF">GMI68_04110</name>
    <name evidence="5" type="ORF">J7S26_05485</name>
</gene>
<dbReference type="InterPro" id="IPR039420">
    <property type="entry name" value="WalR-like"/>
</dbReference>
<dbReference type="KEGG" id="ebz:J7S26_05485"/>
<dbReference type="PANTHER" id="PTHR43214:SF40">
    <property type="entry name" value="TRANSCRIPTIONAL REGULATORY PROTEIN LNRK"/>
    <property type="match status" value="1"/>
</dbReference>
<dbReference type="Proteomes" id="UP000636394">
    <property type="component" value="Unassembled WGS sequence"/>
</dbReference>
<dbReference type="InterPro" id="IPR036388">
    <property type="entry name" value="WH-like_DNA-bd_sf"/>
</dbReference>
<keyword evidence="6" id="KW-1185">Reference proteome</keyword>
<evidence type="ECO:0000313" key="5">
    <source>
        <dbReference type="EMBL" id="QTU85215.1"/>
    </source>
</evidence>
<evidence type="ECO:0000313" key="6">
    <source>
        <dbReference type="Proteomes" id="UP000636394"/>
    </source>
</evidence>
<dbReference type="GO" id="GO:0003677">
    <property type="term" value="F:DNA binding"/>
    <property type="evidence" value="ECO:0007669"/>
    <property type="project" value="UniProtKB-KW"/>
</dbReference>
<dbReference type="Gene3D" id="1.10.10.10">
    <property type="entry name" value="Winged helix-like DNA-binding domain superfamily/Winged helix DNA-binding domain"/>
    <property type="match status" value="1"/>
</dbReference>
<dbReference type="AlphaFoldDB" id="A0A9E6MSA4"/>
<dbReference type="SUPFAM" id="SSF46894">
    <property type="entry name" value="C-terminal effector domain of the bipartite response regulators"/>
    <property type="match status" value="1"/>
</dbReference>
<evidence type="ECO:0000256" key="1">
    <source>
        <dbReference type="ARBA" id="ARBA00023125"/>
    </source>
</evidence>
<feature type="region of interest" description="Disordered" evidence="2">
    <location>
        <begin position="11"/>
        <end position="40"/>
    </location>
</feature>
<dbReference type="PRINTS" id="PR00038">
    <property type="entry name" value="HTHLUXR"/>
</dbReference>
<dbReference type="CDD" id="cd06170">
    <property type="entry name" value="LuxR_C_like"/>
    <property type="match status" value="1"/>
</dbReference>
<dbReference type="PANTHER" id="PTHR43214">
    <property type="entry name" value="TWO-COMPONENT RESPONSE REGULATOR"/>
    <property type="match status" value="1"/>
</dbReference>
<dbReference type="InterPro" id="IPR000792">
    <property type="entry name" value="Tscrpt_reg_LuxR_C"/>
</dbReference>
<reference evidence="5" key="2">
    <citation type="submission" date="2021-04" db="EMBL/GenBank/DDBJ databases">
        <title>Novel species in family Eggerthellaceae.</title>
        <authorList>
            <person name="Zhang G."/>
        </authorList>
    </citation>
    <scope>NUCLEOTIDE SEQUENCE</scope>
    <source>
        <strain evidence="5">Zg-886</strain>
    </source>
</reference>
<dbReference type="SMART" id="SM00421">
    <property type="entry name" value="HTH_LUXR"/>
    <property type="match status" value="1"/>
</dbReference>
<dbReference type="GO" id="GO:0006355">
    <property type="term" value="P:regulation of DNA-templated transcription"/>
    <property type="evidence" value="ECO:0007669"/>
    <property type="project" value="InterPro"/>
</dbReference>
<name>A0A9E6MSA4_9ACTN</name>
<feature type="domain" description="HTH luxR-type" evidence="3">
    <location>
        <begin position="45"/>
        <end position="110"/>
    </location>
</feature>
<dbReference type="Pfam" id="PF00196">
    <property type="entry name" value="GerE"/>
    <property type="match status" value="1"/>
</dbReference>
<evidence type="ECO:0000313" key="7">
    <source>
        <dbReference type="Proteomes" id="UP000671910"/>
    </source>
</evidence>
<evidence type="ECO:0000259" key="3">
    <source>
        <dbReference type="PROSITE" id="PS50043"/>
    </source>
</evidence>
<dbReference type="InterPro" id="IPR016032">
    <property type="entry name" value="Sig_transdc_resp-reg_C-effctor"/>
</dbReference>
<evidence type="ECO:0000256" key="2">
    <source>
        <dbReference type="SAM" id="MobiDB-lite"/>
    </source>
</evidence>
<protein>
    <submittedName>
        <fullName evidence="5">Helix-turn-helix transcriptional regulator</fullName>
    </submittedName>
</protein>
<dbReference type="EMBL" id="CP072829">
    <property type="protein sequence ID" value="QTU85215.1"/>
    <property type="molecule type" value="Genomic_DNA"/>
</dbReference>
<dbReference type="EMBL" id="WPCR01000005">
    <property type="protein sequence ID" value="NHM13957.1"/>
    <property type="molecule type" value="Genomic_DNA"/>
</dbReference>